<evidence type="ECO:0000256" key="2">
    <source>
        <dbReference type="ARBA" id="ARBA00010152"/>
    </source>
</evidence>
<evidence type="ECO:0008006" key="9">
    <source>
        <dbReference type="Google" id="ProtNLM"/>
    </source>
</evidence>
<dbReference type="PANTHER" id="PTHR21338:SF0">
    <property type="entry name" value="LARGE RIBOSOMAL SUBUNIT PROTEIN ML41"/>
    <property type="match status" value="1"/>
</dbReference>
<evidence type="ECO:0000256" key="1">
    <source>
        <dbReference type="ARBA" id="ARBA00004173"/>
    </source>
</evidence>
<accession>A0A2V1E3L7</accession>
<dbReference type="PANTHER" id="PTHR21338">
    <property type="entry name" value="MITOCHONDRIAL RIBOSOMAL PROTEIN L41"/>
    <property type="match status" value="1"/>
</dbReference>
<dbReference type="Pfam" id="PF09809">
    <property type="entry name" value="MRP-L27"/>
    <property type="match status" value="1"/>
</dbReference>
<dbReference type="GO" id="GO:0005762">
    <property type="term" value="C:mitochondrial large ribosomal subunit"/>
    <property type="evidence" value="ECO:0007669"/>
    <property type="project" value="InterPro"/>
</dbReference>
<dbReference type="GO" id="GO:0006412">
    <property type="term" value="P:translation"/>
    <property type="evidence" value="ECO:0007669"/>
    <property type="project" value="TreeGrafter"/>
</dbReference>
<dbReference type="GO" id="GO:0003735">
    <property type="term" value="F:structural constituent of ribosome"/>
    <property type="evidence" value="ECO:0007669"/>
    <property type="project" value="InterPro"/>
</dbReference>
<dbReference type="InterPro" id="IPR019189">
    <property type="entry name" value="Ribosomal_mL41"/>
</dbReference>
<comment type="subcellular location">
    <subcellularLocation>
        <location evidence="1">Mitochondrion</location>
    </subcellularLocation>
</comment>
<sequence>MFKATPNLRNAIIRLPLTPKLAGKEYYKGNKVGKLGTIDKYGRFHPDYDKIRTFVYPAKGTKNFELTPFVTAQATPNVQVTETAYKAPAKRVTGENYLQMWKEYGGNDVVENAYYKDESKTNMPEVWEEKASKP</sequence>
<evidence type="ECO:0000256" key="6">
    <source>
        <dbReference type="ARBA" id="ARBA00023274"/>
    </source>
</evidence>
<dbReference type="OrthoDB" id="408933at2759"/>
<dbReference type="AlphaFoldDB" id="A0A2V1E3L7"/>
<evidence type="ECO:0000313" key="7">
    <source>
        <dbReference type="EMBL" id="PVI05138.1"/>
    </source>
</evidence>
<organism evidence="7 8">
    <name type="scientific">Periconia macrospinosa</name>
    <dbReference type="NCBI Taxonomy" id="97972"/>
    <lineage>
        <taxon>Eukaryota</taxon>
        <taxon>Fungi</taxon>
        <taxon>Dikarya</taxon>
        <taxon>Ascomycota</taxon>
        <taxon>Pezizomycotina</taxon>
        <taxon>Dothideomycetes</taxon>
        <taxon>Pleosporomycetidae</taxon>
        <taxon>Pleosporales</taxon>
        <taxon>Massarineae</taxon>
        <taxon>Periconiaceae</taxon>
        <taxon>Periconia</taxon>
    </lineage>
</organism>
<dbReference type="EMBL" id="KZ805316">
    <property type="protein sequence ID" value="PVI05138.1"/>
    <property type="molecule type" value="Genomic_DNA"/>
</dbReference>
<keyword evidence="5" id="KW-0496">Mitochondrion</keyword>
<comment type="similarity">
    <text evidence="2">Belongs to the mitochondrion-specific ribosomal protein mL41 family.</text>
</comment>
<name>A0A2V1E3L7_9PLEO</name>
<gene>
    <name evidence="7" type="ORF">DM02DRAFT_517302</name>
</gene>
<keyword evidence="3" id="KW-0809">Transit peptide</keyword>
<evidence type="ECO:0000256" key="3">
    <source>
        <dbReference type="ARBA" id="ARBA00022946"/>
    </source>
</evidence>
<evidence type="ECO:0000256" key="5">
    <source>
        <dbReference type="ARBA" id="ARBA00023128"/>
    </source>
</evidence>
<dbReference type="Proteomes" id="UP000244855">
    <property type="component" value="Unassembled WGS sequence"/>
</dbReference>
<keyword evidence="8" id="KW-1185">Reference proteome</keyword>
<reference evidence="7 8" key="1">
    <citation type="journal article" date="2018" name="Sci. Rep.">
        <title>Comparative genomics provides insights into the lifestyle and reveals functional heterogeneity of dark septate endophytic fungi.</title>
        <authorList>
            <person name="Knapp D.G."/>
            <person name="Nemeth J.B."/>
            <person name="Barry K."/>
            <person name="Hainaut M."/>
            <person name="Henrissat B."/>
            <person name="Johnson J."/>
            <person name="Kuo A."/>
            <person name="Lim J.H.P."/>
            <person name="Lipzen A."/>
            <person name="Nolan M."/>
            <person name="Ohm R.A."/>
            <person name="Tamas L."/>
            <person name="Grigoriev I.V."/>
            <person name="Spatafora J.W."/>
            <person name="Nagy L.G."/>
            <person name="Kovacs G.M."/>
        </authorList>
    </citation>
    <scope>NUCLEOTIDE SEQUENCE [LARGE SCALE GENOMIC DNA]</scope>
    <source>
        <strain evidence="7 8">DSE2036</strain>
    </source>
</reference>
<keyword evidence="4" id="KW-0689">Ribosomal protein</keyword>
<evidence type="ECO:0000256" key="4">
    <source>
        <dbReference type="ARBA" id="ARBA00022980"/>
    </source>
</evidence>
<keyword evidence="6" id="KW-0687">Ribonucleoprotein</keyword>
<dbReference type="STRING" id="97972.A0A2V1E3L7"/>
<proteinExistence type="inferred from homology"/>
<evidence type="ECO:0000313" key="8">
    <source>
        <dbReference type="Proteomes" id="UP000244855"/>
    </source>
</evidence>
<protein>
    <recommendedName>
        <fullName evidence="9">50S ribosomal protein-like protein YmL27</fullName>
    </recommendedName>
</protein>